<dbReference type="PROSITE" id="PS51257">
    <property type="entry name" value="PROKAR_LIPOPROTEIN"/>
    <property type="match status" value="1"/>
</dbReference>
<dbReference type="GO" id="GO:0004181">
    <property type="term" value="F:metallocarboxypeptidase activity"/>
    <property type="evidence" value="ECO:0007669"/>
    <property type="project" value="InterPro"/>
</dbReference>
<comment type="caution">
    <text evidence="4">The sequence shown here is derived from an EMBL/GenBank/DDBJ whole genome shotgun (WGS) entry which is preliminary data.</text>
</comment>
<dbReference type="InterPro" id="IPR029062">
    <property type="entry name" value="Class_I_gatase-like"/>
</dbReference>
<dbReference type="Gene3D" id="3.40.50.880">
    <property type="match status" value="1"/>
</dbReference>
<gene>
    <name evidence="4" type="ORF">ENW50_01035</name>
</gene>
<keyword evidence="2" id="KW-0732">Signal</keyword>
<feature type="chain" id="PRO_5031247724" description="Peptidase M14 domain-containing protein" evidence="2">
    <location>
        <begin position="23"/>
        <end position="989"/>
    </location>
</feature>
<dbReference type="EMBL" id="DTKL01000010">
    <property type="protein sequence ID" value="HGY93265.1"/>
    <property type="molecule type" value="Genomic_DNA"/>
</dbReference>
<accession>A0A7V4XQY1</accession>
<dbReference type="GO" id="GO:0006508">
    <property type="term" value="P:proteolysis"/>
    <property type="evidence" value="ECO:0007669"/>
    <property type="project" value="InterPro"/>
</dbReference>
<dbReference type="Gene3D" id="3.40.630.10">
    <property type="entry name" value="Zn peptidases"/>
    <property type="match status" value="1"/>
</dbReference>
<feature type="domain" description="Peptidase M14" evidence="3">
    <location>
        <begin position="94"/>
        <end position="234"/>
    </location>
</feature>
<name>A0A7V4XQY1_9BACT</name>
<feature type="signal peptide" evidence="2">
    <location>
        <begin position="1"/>
        <end position="22"/>
    </location>
</feature>
<evidence type="ECO:0000313" key="4">
    <source>
        <dbReference type="EMBL" id="HGY93265.1"/>
    </source>
</evidence>
<evidence type="ECO:0000256" key="1">
    <source>
        <dbReference type="SAM" id="MobiDB-lite"/>
    </source>
</evidence>
<evidence type="ECO:0000259" key="3">
    <source>
        <dbReference type="Pfam" id="PF00246"/>
    </source>
</evidence>
<dbReference type="SUPFAM" id="SSF53187">
    <property type="entry name" value="Zn-dependent exopeptidases"/>
    <property type="match status" value="1"/>
</dbReference>
<dbReference type="Pfam" id="PF00246">
    <property type="entry name" value="Peptidase_M14"/>
    <property type="match status" value="1"/>
</dbReference>
<protein>
    <recommendedName>
        <fullName evidence="3">Peptidase M14 domain-containing protein</fullName>
    </recommendedName>
</protein>
<feature type="region of interest" description="Disordered" evidence="1">
    <location>
        <begin position="857"/>
        <end position="881"/>
    </location>
</feature>
<reference evidence="4" key="1">
    <citation type="journal article" date="2020" name="mSystems">
        <title>Genome- and Community-Level Interaction Insights into Carbon Utilization and Element Cycling Functions of Hydrothermarchaeota in Hydrothermal Sediment.</title>
        <authorList>
            <person name="Zhou Z."/>
            <person name="Liu Y."/>
            <person name="Xu W."/>
            <person name="Pan J."/>
            <person name="Luo Z.H."/>
            <person name="Li M."/>
        </authorList>
    </citation>
    <scope>NUCLEOTIDE SEQUENCE [LARGE SCALE GENOMIC DNA]</scope>
    <source>
        <strain evidence="4">SpSt-855</strain>
    </source>
</reference>
<proteinExistence type="predicted"/>
<organism evidence="4">
    <name type="scientific">Acidobacterium capsulatum</name>
    <dbReference type="NCBI Taxonomy" id="33075"/>
    <lineage>
        <taxon>Bacteria</taxon>
        <taxon>Pseudomonadati</taxon>
        <taxon>Acidobacteriota</taxon>
        <taxon>Terriglobia</taxon>
        <taxon>Terriglobales</taxon>
        <taxon>Acidobacteriaceae</taxon>
        <taxon>Acidobacterium</taxon>
    </lineage>
</organism>
<dbReference type="InterPro" id="IPR000834">
    <property type="entry name" value="Peptidase_M14"/>
</dbReference>
<dbReference type="GO" id="GO:0008270">
    <property type="term" value="F:zinc ion binding"/>
    <property type="evidence" value="ECO:0007669"/>
    <property type="project" value="InterPro"/>
</dbReference>
<dbReference type="AlphaFoldDB" id="A0A7V4XQY1"/>
<sequence length="989" mass="110297">MPRFRSLVTAAILMACCSFLFAQSSDTLNYFARDPQQPIDQQYTQHIKQYTTEPYFNSPLTDYLPASKTVPTPEAMLGDVSGAPNTLPYAETVYKYFRLLAKSTPRVRVYTIGHTEEGREMIAVAIADQSLLDQQQANNARLAKLADPRTIHMDDKVAAQLEKQSYPVYYITGTIHSIETGAPTALMELAYRLAVDNSPYIQYIRSHMIVLITPVVEVDGRDRMVDIYRWHRAHPNEQWPHLLYWGHYVAHDNNRDAMGMSLDLTRNVLNTYLDWHAQVLHDLHESVPFLYDNTVGDGPYNAWIDPILTGEWQQLGWNNVQTMTQLGMPGVFTHGDFDTWSPGYLMFLAAMHNGISRLYETFGNGGADTEKRILDPDEYERTWYKPNPPLPETMWSQRDNNNYEETALLSTLSYFSHHGSEWLQNYYLKSKRSVEKPSLAGPAAYVIYPDGASSRRVALLQVMKLQHVEIQRLSQPVTITQKPDIQNEPNASAVTTTIPAGSYVIRMDQPYSRIADALLDRQYWAPDDPQKHPYDDTGWSFPDLFGVHTLRVTDDAILKAPMTPVPSVAALEQKQADQTLTGAGIVAVDQKGEISLLGLRYAMKDAKVSIADASFDAAGHSFHAGSLIIQNADETKLRDALHVADLQGITLAAMPDVKMHAAPLPRIAFMHTWLTTQTEGWWRLAFDKLHVPYAYISTQTVAKEQDLRSKYDVIIFAPVSYLSDEQIINGMPMWGNPIPWQKSAITPNLGRVDSTADMRPELGLDGLQNLKNFVRQGGLLITSESTARFAIDEGMAPGVFLNQTNGTRVVGSVLNATPMSASPVLSGYSGNFGVYSESGMTFAISNEMVRRYVPTEQDYQRPTGRGGPNAVDTPEARPPVSQVVLPSPEPWQATPLNIEQTRNNPWVIPTADRPQVLVRLGPADGLLLSGLLVGAGHIANRPVVVDAHYGSGNTLLFAINPVYRGETIGTYPLVFNAILNFDQLNQAAQ</sequence>
<evidence type="ECO:0000256" key="2">
    <source>
        <dbReference type="SAM" id="SignalP"/>
    </source>
</evidence>